<protein>
    <submittedName>
        <fullName evidence="2">Acyl carrier protein</fullName>
    </submittedName>
</protein>
<organism evidence="2 3">
    <name type="scientific">Kutzneria kofuensis</name>
    <dbReference type="NCBI Taxonomy" id="103725"/>
    <lineage>
        <taxon>Bacteria</taxon>
        <taxon>Bacillati</taxon>
        <taxon>Actinomycetota</taxon>
        <taxon>Actinomycetes</taxon>
        <taxon>Pseudonocardiales</taxon>
        <taxon>Pseudonocardiaceae</taxon>
        <taxon>Kutzneria</taxon>
    </lineage>
</organism>
<comment type="caution">
    <text evidence="2">The sequence shown here is derived from an EMBL/GenBank/DDBJ whole genome shotgun (WGS) entry which is preliminary data.</text>
</comment>
<sequence>MDVRAELTEFLSEATGDRIEPDEDYFAKGLVNSLFALELVTFVERRFGLVVEVEDLDLDHFRTIDRLTEFVRVKTAA</sequence>
<dbReference type="InterPro" id="IPR009081">
    <property type="entry name" value="PP-bd_ACP"/>
</dbReference>
<dbReference type="AlphaFoldDB" id="A0A7W9KSE6"/>
<dbReference type="RefSeq" id="WP_184870365.1">
    <property type="nucleotide sequence ID" value="NZ_BAAAWY010000048.1"/>
</dbReference>
<dbReference type="InterPro" id="IPR036736">
    <property type="entry name" value="ACP-like_sf"/>
</dbReference>
<dbReference type="Pfam" id="PF00550">
    <property type="entry name" value="PP-binding"/>
    <property type="match status" value="1"/>
</dbReference>
<dbReference type="Gene3D" id="1.10.1200.10">
    <property type="entry name" value="ACP-like"/>
    <property type="match status" value="1"/>
</dbReference>
<evidence type="ECO:0000313" key="2">
    <source>
        <dbReference type="EMBL" id="MBB5897883.1"/>
    </source>
</evidence>
<gene>
    <name evidence="2" type="ORF">BJ998_009142</name>
</gene>
<evidence type="ECO:0000259" key="1">
    <source>
        <dbReference type="PROSITE" id="PS50075"/>
    </source>
</evidence>
<evidence type="ECO:0000313" key="3">
    <source>
        <dbReference type="Proteomes" id="UP000585638"/>
    </source>
</evidence>
<name>A0A7W9KSE6_9PSEU</name>
<feature type="domain" description="Carrier" evidence="1">
    <location>
        <begin position="1"/>
        <end position="75"/>
    </location>
</feature>
<dbReference type="Proteomes" id="UP000585638">
    <property type="component" value="Unassembled WGS sequence"/>
</dbReference>
<proteinExistence type="predicted"/>
<keyword evidence="3" id="KW-1185">Reference proteome</keyword>
<dbReference type="PROSITE" id="PS50075">
    <property type="entry name" value="CARRIER"/>
    <property type="match status" value="1"/>
</dbReference>
<dbReference type="EMBL" id="JACHIR010000004">
    <property type="protein sequence ID" value="MBB5897883.1"/>
    <property type="molecule type" value="Genomic_DNA"/>
</dbReference>
<accession>A0A7W9KSE6</accession>
<dbReference type="SUPFAM" id="SSF47336">
    <property type="entry name" value="ACP-like"/>
    <property type="match status" value="1"/>
</dbReference>
<reference evidence="2 3" key="1">
    <citation type="submission" date="2020-08" db="EMBL/GenBank/DDBJ databases">
        <title>Sequencing the genomes of 1000 actinobacteria strains.</title>
        <authorList>
            <person name="Klenk H.-P."/>
        </authorList>
    </citation>
    <scope>NUCLEOTIDE SEQUENCE [LARGE SCALE GENOMIC DNA]</scope>
    <source>
        <strain evidence="2 3">DSM 43851</strain>
    </source>
</reference>